<comment type="subcellular location">
    <subcellularLocation>
        <location evidence="1">Plastid</location>
        <location evidence="1">Chloroplast</location>
    </subcellularLocation>
</comment>
<evidence type="ECO:0000256" key="5">
    <source>
        <dbReference type="SAM" id="Phobius"/>
    </source>
</evidence>
<evidence type="ECO:0000313" key="6">
    <source>
        <dbReference type="EMBL" id="CAD9821211.1"/>
    </source>
</evidence>
<keyword evidence="3" id="KW-0934">Plastid</keyword>
<evidence type="ECO:0000256" key="2">
    <source>
        <dbReference type="ARBA" id="ARBA00022528"/>
    </source>
</evidence>
<organism evidence="6">
    <name type="scientific">Attheya septentrionalis</name>
    <dbReference type="NCBI Taxonomy" id="420275"/>
    <lineage>
        <taxon>Eukaryota</taxon>
        <taxon>Sar</taxon>
        <taxon>Stramenopiles</taxon>
        <taxon>Ochrophyta</taxon>
        <taxon>Bacillariophyta</taxon>
        <taxon>Coscinodiscophyceae</taxon>
        <taxon>Chaetocerotophycidae</taxon>
        <taxon>Chaetocerotales</taxon>
        <taxon>Attheyaceae</taxon>
        <taxon>Attheya</taxon>
    </lineage>
</organism>
<keyword evidence="2" id="KW-0150">Chloroplast</keyword>
<feature type="transmembrane region" description="Helical" evidence="5">
    <location>
        <begin position="98"/>
        <end position="118"/>
    </location>
</feature>
<dbReference type="GO" id="GO:0015031">
    <property type="term" value="P:protein transport"/>
    <property type="evidence" value="ECO:0007669"/>
    <property type="project" value="InterPro"/>
</dbReference>
<proteinExistence type="predicted"/>
<feature type="region of interest" description="Disordered" evidence="4">
    <location>
        <begin position="134"/>
        <end position="157"/>
    </location>
</feature>
<feature type="compositionally biased region" description="Basic and acidic residues" evidence="4">
    <location>
        <begin position="144"/>
        <end position="157"/>
    </location>
</feature>
<dbReference type="AlphaFoldDB" id="A0A7S2XPN7"/>
<feature type="transmembrane region" description="Helical" evidence="5">
    <location>
        <begin position="7"/>
        <end position="26"/>
    </location>
</feature>
<gene>
    <name evidence="6" type="ORF">ASEP1449_LOCUS13045</name>
</gene>
<evidence type="ECO:0000256" key="4">
    <source>
        <dbReference type="SAM" id="MobiDB-lite"/>
    </source>
</evidence>
<name>A0A7S2XPN7_9STRA</name>
<reference evidence="6" key="1">
    <citation type="submission" date="2021-01" db="EMBL/GenBank/DDBJ databases">
        <authorList>
            <person name="Corre E."/>
            <person name="Pelletier E."/>
            <person name="Niang G."/>
            <person name="Scheremetjew M."/>
            <person name="Finn R."/>
            <person name="Kale V."/>
            <person name="Holt S."/>
            <person name="Cochrane G."/>
            <person name="Meng A."/>
            <person name="Brown T."/>
            <person name="Cohen L."/>
        </authorList>
    </citation>
    <scope>NUCLEOTIDE SEQUENCE</scope>
    <source>
        <strain evidence="6">CCMP2084</strain>
    </source>
</reference>
<evidence type="ECO:0000256" key="3">
    <source>
        <dbReference type="ARBA" id="ARBA00022640"/>
    </source>
</evidence>
<dbReference type="PANTHER" id="PTHR33926">
    <property type="entry name" value="PROTEIN TIC 22, CHLOROPLASTIC"/>
    <property type="match status" value="1"/>
</dbReference>
<dbReference type="EMBL" id="HBHQ01019453">
    <property type="protein sequence ID" value="CAD9821211.1"/>
    <property type="molecule type" value="Transcribed_RNA"/>
</dbReference>
<dbReference type="InterPro" id="IPR007378">
    <property type="entry name" value="Tic22-like"/>
</dbReference>
<protein>
    <submittedName>
        <fullName evidence="6">Uncharacterized protein</fullName>
    </submittedName>
</protein>
<sequence length="360" mass="39733">MNENPKYVMRWYVTLVMIGVASMLQIQGSDAFVVSPIVQRKTSLSTKNLKTRGPATLDFPWLDHHVPSPHQNNMVPTQIERGSTFLKMSSDSDDDGPGIGTIVTIVFFLVVFVGTSLAPMLDAARNSPTGDLNLGDSVVTRQDPPGKLKNYENSSDKLSRTKIQEKLNRVPVFYLVSGPNREMQEKIYLSFEDATSAAGSGATVKCTTLDQVMYPLVLKRGRMRMAPPPLEVQQAEETLQAQGLSTKNFKLIPSKAAIKDAAETKTDLADGDIPLFVADRLAFAGDAGPQVPLFFEKADCITSYDRLRESRGDRIPAQPNIRSTTLMDELYSMEKGTRPAVSQLQFYSTADDLMRASEML</sequence>
<dbReference type="Gene3D" id="3.40.1350.100">
    <property type="match status" value="2"/>
</dbReference>
<keyword evidence="5" id="KW-0812">Transmembrane</keyword>
<accession>A0A7S2XPN7</accession>
<keyword evidence="5" id="KW-0472">Membrane</keyword>
<keyword evidence="5" id="KW-1133">Transmembrane helix</keyword>
<evidence type="ECO:0000256" key="1">
    <source>
        <dbReference type="ARBA" id="ARBA00004229"/>
    </source>
</evidence>
<dbReference type="GO" id="GO:0009507">
    <property type="term" value="C:chloroplast"/>
    <property type="evidence" value="ECO:0007669"/>
    <property type="project" value="UniProtKB-SubCell"/>
</dbReference>
<dbReference type="PANTHER" id="PTHR33926:SF4">
    <property type="entry name" value="PROTEIN TIC 22, CHLOROPLASTIC"/>
    <property type="match status" value="1"/>
</dbReference>